<proteinExistence type="predicted"/>
<keyword evidence="2" id="KW-0012">Acyltransferase</keyword>
<dbReference type="InterPro" id="IPR016181">
    <property type="entry name" value="Acyl_CoA_acyltransferase"/>
</dbReference>
<reference evidence="4 5" key="1">
    <citation type="submission" date="2019-10" db="EMBL/GenBank/DDBJ databases">
        <title>Corynebacterium sp novel species isolated from the respiratory tract of Marmot.</title>
        <authorList>
            <person name="Zhang G."/>
        </authorList>
    </citation>
    <scope>NUCLEOTIDE SEQUENCE [LARGE SCALE GENOMIC DNA]</scope>
    <source>
        <strain evidence="4 5">336</strain>
    </source>
</reference>
<keyword evidence="1" id="KW-0808">Transferase</keyword>
<evidence type="ECO:0000259" key="3">
    <source>
        <dbReference type="PROSITE" id="PS51186"/>
    </source>
</evidence>
<sequence>MVERDYPQVAEILQHGLDSGLATYEVEAPQWEDFTRHRIMDLAFVAECSESGAILGWITATPVSHRGVFDGVVEDSVYVSPEAAGRGVAGALLDKLLESAADQGYWKLHSSIFPENKGSIKLHESRGFVHVGTFRAMAKMPHGPYEGQWRDAYTMEKIVEKGPAWSEVDSPHVAAHELPTQE</sequence>
<dbReference type="PROSITE" id="PS51186">
    <property type="entry name" value="GNAT"/>
    <property type="match status" value="1"/>
</dbReference>
<dbReference type="InterPro" id="IPR000182">
    <property type="entry name" value="GNAT_dom"/>
</dbReference>
<evidence type="ECO:0000313" key="4">
    <source>
        <dbReference type="EMBL" id="KAB3523640.1"/>
    </source>
</evidence>
<protein>
    <submittedName>
        <fullName evidence="4">N-acetyltransferase</fullName>
    </submittedName>
</protein>
<dbReference type="Gene3D" id="3.40.630.30">
    <property type="match status" value="1"/>
</dbReference>
<evidence type="ECO:0000256" key="2">
    <source>
        <dbReference type="ARBA" id="ARBA00023315"/>
    </source>
</evidence>
<comment type="caution">
    <text evidence="4">The sequence shown here is derived from an EMBL/GenBank/DDBJ whole genome shotgun (WGS) entry which is preliminary data.</text>
</comment>
<gene>
    <name evidence="4" type="ORF">F8377_03005</name>
</gene>
<dbReference type="PANTHER" id="PTHR43072">
    <property type="entry name" value="N-ACETYLTRANSFERASE"/>
    <property type="match status" value="1"/>
</dbReference>
<dbReference type="PANTHER" id="PTHR43072:SF23">
    <property type="entry name" value="UPF0039 PROTEIN C11D3.02C"/>
    <property type="match status" value="1"/>
</dbReference>
<organism evidence="4 5">
    <name type="scientific">Corynebacterium zhongnanshanii</name>
    <dbReference type="NCBI Taxonomy" id="2768834"/>
    <lineage>
        <taxon>Bacteria</taxon>
        <taxon>Bacillati</taxon>
        <taxon>Actinomycetota</taxon>
        <taxon>Actinomycetes</taxon>
        <taxon>Mycobacteriales</taxon>
        <taxon>Corynebacteriaceae</taxon>
        <taxon>Corynebacterium</taxon>
    </lineage>
</organism>
<feature type="domain" description="N-acetyltransferase" evidence="3">
    <location>
        <begin position="1"/>
        <end position="160"/>
    </location>
</feature>
<evidence type="ECO:0000256" key="1">
    <source>
        <dbReference type="ARBA" id="ARBA00022679"/>
    </source>
</evidence>
<dbReference type="Pfam" id="PF00583">
    <property type="entry name" value="Acetyltransf_1"/>
    <property type="match status" value="1"/>
</dbReference>
<dbReference type="CDD" id="cd04301">
    <property type="entry name" value="NAT_SF"/>
    <property type="match status" value="1"/>
</dbReference>
<name>A0ABQ6VH77_9CORY</name>
<accession>A0ABQ6VH77</accession>
<evidence type="ECO:0000313" key="5">
    <source>
        <dbReference type="Proteomes" id="UP000436181"/>
    </source>
</evidence>
<dbReference type="SUPFAM" id="SSF55729">
    <property type="entry name" value="Acyl-CoA N-acyltransferases (Nat)"/>
    <property type="match status" value="1"/>
</dbReference>
<keyword evidence="5" id="KW-1185">Reference proteome</keyword>
<dbReference type="EMBL" id="WBZJ01000001">
    <property type="protein sequence ID" value="KAB3523640.1"/>
    <property type="molecule type" value="Genomic_DNA"/>
</dbReference>
<dbReference type="Proteomes" id="UP000436181">
    <property type="component" value="Unassembled WGS sequence"/>
</dbReference>